<proteinExistence type="predicted"/>
<dbReference type="AlphaFoldDB" id="U4LEX9"/>
<name>U4LEX9_PYROM</name>
<protein>
    <submittedName>
        <fullName evidence="1">Uncharacterized protein</fullName>
    </submittedName>
</protein>
<gene>
    <name evidence="1" type="ORF">PCON_09590</name>
</gene>
<sequence>MMTRAEPLYSMVESRCIMLRSLQNLRGCYCMLLATEAYGMS</sequence>
<accession>U4LEX9</accession>
<keyword evidence="2" id="KW-1185">Reference proteome</keyword>
<organism evidence="1 2">
    <name type="scientific">Pyronema omphalodes (strain CBS 100304)</name>
    <name type="common">Pyronema confluens</name>
    <dbReference type="NCBI Taxonomy" id="1076935"/>
    <lineage>
        <taxon>Eukaryota</taxon>
        <taxon>Fungi</taxon>
        <taxon>Dikarya</taxon>
        <taxon>Ascomycota</taxon>
        <taxon>Pezizomycotina</taxon>
        <taxon>Pezizomycetes</taxon>
        <taxon>Pezizales</taxon>
        <taxon>Pyronemataceae</taxon>
        <taxon>Pyronema</taxon>
    </lineage>
</organism>
<dbReference type="EMBL" id="HF935502">
    <property type="protein sequence ID" value="CCX09997.1"/>
    <property type="molecule type" value="Genomic_DNA"/>
</dbReference>
<evidence type="ECO:0000313" key="2">
    <source>
        <dbReference type="Proteomes" id="UP000018144"/>
    </source>
</evidence>
<evidence type="ECO:0000313" key="1">
    <source>
        <dbReference type="EMBL" id="CCX09997.1"/>
    </source>
</evidence>
<dbReference type="Proteomes" id="UP000018144">
    <property type="component" value="Unassembled WGS sequence"/>
</dbReference>
<reference evidence="1 2" key="1">
    <citation type="journal article" date="2013" name="PLoS Genet.">
        <title>The genome and development-dependent transcriptomes of Pyronema confluens: a window into fungal evolution.</title>
        <authorList>
            <person name="Traeger S."/>
            <person name="Altegoer F."/>
            <person name="Freitag M."/>
            <person name="Gabaldon T."/>
            <person name="Kempken F."/>
            <person name="Kumar A."/>
            <person name="Marcet-Houben M."/>
            <person name="Poggeler S."/>
            <person name="Stajich J.E."/>
            <person name="Nowrousian M."/>
        </authorList>
    </citation>
    <scope>NUCLEOTIDE SEQUENCE [LARGE SCALE GENOMIC DNA]</scope>
    <source>
        <strain evidence="2">CBS 100304</strain>
        <tissue evidence="1">Vegetative mycelium</tissue>
    </source>
</reference>